<comment type="caution">
    <text evidence="5">The sequence shown here is derived from an EMBL/GenBank/DDBJ whole genome shotgun (WGS) entry which is preliminary data.</text>
</comment>
<dbReference type="GO" id="GO:0000271">
    <property type="term" value="P:polysaccharide biosynthetic process"/>
    <property type="evidence" value="ECO:0007669"/>
    <property type="project" value="TreeGrafter"/>
</dbReference>
<comment type="similarity">
    <text evidence="1 4">Belongs to the DegT/DnrJ/EryC1 family.</text>
</comment>
<reference evidence="5" key="1">
    <citation type="journal article" date="2014" name="Int. J. Syst. Evol. Microbiol.">
        <title>Complete genome sequence of Corynebacterium casei LMG S-19264T (=DSM 44701T), isolated from a smear-ripened cheese.</title>
        <authorList>
            <consortium name="US DOE Joint Genome Institute (JGI-PGF)"/>
            <person name="Walter F."/>
            <person name="Albersmeier A."/>
            <person name="Kalinowski J."/>
            <person name="Ruckert C."/>
        </authorList>
    </citation>
    <scope>NUCLEOTIDE SEQUENCE</scope>
    <source>
        <strain evidence="5">KCTC 42651</strain>
    </source>
</reference>
<evidence type="ECO:0000256" key="1">
    <source>
        <dbReference type="ARBA" id="ARBA00037999"/>
    </source>
</evidence>
<dbReference type="InterPro" id="IPR015422">
    <property type="entry name" value="PyrdxlP-dep_Trfase_small"/>
</dbReference>
<dbReference type="CDD" id="cd00616">
    <property type="entry name" value="AHBA_syn"/>
    <property type="match status" value="1"/>
</dbReference>
<dbReference type="RefSeq" id="WP_189991056.1">
    <property type="nucleotide sequence ID" value="NZ_BMZS01000007.1"/>
</dbReference>
<keyword evidence="6" id="KW-1185">Reference proteome</keyword>
<feature type="active site" description="Proton acceptor" evidence="2">
    <location>
        <position position="199"/>
    </location>
</feature>
<dbReference type="AlphaFoldDB" id="A0A918XSZ0"/>
<gene>
    <name evidence="5" type="ORF">GCM10017083_30260</name>
</gene>
<evidence type="ECO:0000313" key="5">
    <source>
        <dbReference type="EMBL" id="GHD53657.1"/>
    </source>
</evidence>
<dbReference type="InterPro" id="IPR015421">
    <property type="entry name" value="PyrdxlP-dep_Trfase_major"/>
</dbReference>
<name>A0A918XSZ0_9PROT</name>
<proteinExistence type="inferred from homology"/>
<dbReference type="PANTHER" id="PTHR30244:SF34">
    <property type="entry name" value="DTDP-4-AMINO-4,6-DIDEOXYGALACTOSE TRANSAMINASE"/>
    <property type="match status" value="1"/>
</dbReference>
<dbReference type="GO" id="GO:0008483">
    <property type="term" value="F:transaminase activity"/>
    <property type="evidence" value="ECO:0007669"/>
    <property type="project" value="TreeGrafter"/>
</dbReference>
<dbReference type="InterPro" id="IPR000653">
    <property type="entry name" value="DegT/StrS_aminotransferase"/>
</dbReference>
<dbReference type="PIRSF" id="PIRSF000390">
    <property type="entry name" value="PLP_StrS"/>
    <property type="match status" value="1"/>
</dbReference>
<evidence type="ECO:0000256" key="4">
    <source>
        <dbReference type="RuleBase" id="RU004508"/>
    </source>
</evidence>
<dbReference type="EMBL" id="BMZS01000007">
    <property type="protein sequence ID" value="GHD53657.1"/>
    <property type="molecule type" value="Genomic_DNA"/>
</dbReference>
<evidence type="ECO:0000256" key="2">
    <source>
        <dbReference type="PIRSR" id="PIRSR000390-1"/>
    </source>
</evidence>
<reference evidence="5" key="2">
    <citation type="submission" date="2020-09" db="EMBL/GenBank/DDBJ databases">
        <authorList>
            <person name="Sun Q."/>
            <person name="Kim S."/>
        </authorList>
    </citation>
    <scope>NUCLEOTIDE SEQUENCE</scope>
    <source>
        <strain evidence="5">KCTC 42651</strain>
    </source>
</reference>
<dbReference type="Gene3D" id="3.40.640.10">
    <property type="entry name" value="Type I PLP-dependent aspartate aminotransferase-like (Major domain)"/>
    <property type="match status" value="1"/>
</dbReference>
<dbReference type="NCBIfam" id="TIGR03588">
    <property type="entry name" value="PseC"/>
    <property type="match status" value="1"/>
</dbReference>
<dbReference type="InterPro" id="IPR015424">
    <property type="entry name" value="PyrdxlP-dep_Trfase"/>
</dbReference>
<dbReference type="Pfam" id="PF01041">
    <property type="entry name" value="DegT_DnrJ_EryC1"/>
    <property type="match status" value="1"/>
</dbReference>
<dbReference type="Gene3D" id="3.90.1150.10">
    <property type="entry name" value="Aspartate Aminotransferase, domain 1"/>
    <property type="match status" value="1"/>
</dbReference>
<protein>
    <submittedName>
        <fullName evidence="5">UDP-4-amino-4, 6-dideoxy-N-acetyl-beta-L-altrosamine transaminase</fullName>
    </submittedName>
</protein>
<evidence type="ECO:0000256" key="3">
    <source>
        <dbReference type="PIRSR" id="PIRSR000390-2"/>
    </source>
</evidence>
<dbReference type="PANTHER" id="PTHR30244">
    <property type="entry name" value="TRANSAMINASE"/>
    <property type="match status" value="1"/>
</dbReference>
<feature type="modified residue" description="N6-(pyridoxal phosphate)lysine" evidence="3">
    <location>
        <position position="199"/>
    </location>
</feature>
<keyword evidence="3 4" id="KW-0663">Pyridoxal phosphate</keyword>
<dbReference type="GO" id="GO:0030170">
    <property type="term" value="F:pyridoxal phosphate binding"/>
    <property type="evidence" value="ECO:0007669"/>
    <property type="project" value="TreeGrafter"/>
</dbReference>
<organism evidence="5 6">
    <name type="scientific">Thalassobaculum fulvum</name>
    <dbReference type="NCBI Taxonomy" id="1633335"/>
    <lineage>
        <taxon>Bacteria</taxon>
        <taxon>Pseudomonadati</taxon>
        <taxon>Pseudomonadota</taxon>
        <taxon>Alphaproteobacteria</taxon>
        <taxon>Rhodospirillales</taxon>
        <taxon>Thalassobaculaceae</taxon>
        <taxon>Thalassobaculum</taxon>
    </lineage>
</organism>
<accession>A0A918XSZ0</accession>
<sequence length="407" mass="43053">MSVPPPSLPPFLPYGRQVIDDDDVAAVVEVLKGDFLTTGPTVDAFEAAFAAAVDAPHAVACSSGTAGLHLAMLALGIGPGDAVVVPTVTFLASANCAAYVGADVAFADVDPDTGLMTVAQAEAAAARAGRERVKALVAVHLNGHCVDVAALADAFPGVPIVEDACHALGGSMRARDQGRHKVGAVPDSAIAMFSTHPVKTIATGEGGVLTTRDAGLDERMRRFRNHGMVRDPSRFTDTARAFDSTGAANPWYYEMPEPGFNYRLSDIHAALGLRQLTKLDRFVAARRSLRVRYVERLAGLGPHVRPLPVAEGCEPAWHLSVALIDFAALGIERAAVMNRLRERGIGTQVHYVPVHGQPWFRDHHPTPGLPGAEAYYARCLSLPLFPGMAEADVDRVVDALGEVLGIG</sequence>
<dbReference type="InterPro" id="IPR020026">
    <property type="entry name" value="PseC"/>
</dbReference>
<dbReference type="SUPFAM" id="SSF53383">
    <property type="entry name" value="PLP-dependent transferases"/>
    <property type="match status" value="1"/>
</dbReference>
<evidence type="ECO:0000313" key="6">
    <source>
        <dbReference type="Proteomes" id="UP000630353"/>
    </source>
</evidence>
<dbReference type="Proteomes" id="UP000630353">
    <property type="component" value="Unassembled WGS sequence"/>
</dbReference>